<sequence>MAKKKRVVTIAPERVEEALLIQNRMLLELFVQVLDEQLVIERPILHERLENLIELSNHDRELKDTLHGLTEKL</sequence>
<dbReference type="Proteomes" id="UP001316087">
    <property type="component" value="Unassembled WGS sequence"/>
</dbReference>
<organism evidence="1 2">
    <name type="scientific">Solibacillus palustris</name>
    <dbReference type="NCBI Taxonomy" id="2908203"/>
    <lineage>
        <taxon>Bacteria</taxon>
        <taxon>Bacillati</taxon>
        <taxon>Bacillota</taxon>
        <taxon>Bacilli</taxon>
        <taxon>Bacillales</taxon>
        <taxon>Caryophanaceae</taxon>
        <taxon>Solibacillus</taxon>
    </lineage>
</organism>
<proteinExistence type="predicted"/>
<evidence type="ECO:0000313" key="1">
    <source>
        <dbReference type="EMBL" id="MCH7321702.1"/>
    </source>
</evidence>
<name>A0ABS9UBJ9_9BACL</name>
<protein>
    <submittedName>
        <fullName evidence="1">Phosphate-starvation-inducible protein PsiE</fullName>
    </submittedName>
</protein>
<comment type="caution">
    <text evidence="1">The sequence shown here is derived from an EMBL/GenBank/DDBJ whole genome shotgun (WGS) entry which is preliminary data.</text>
</comment>
<gene>
    <name evidence="1" type="ORF">LZ480_07325</name>
</gene>
<dbReference type="RefSeq" id="WP_241368761.1">
    <property type="nucleotide sequence ID" value="NZ_JAKZFC010000002.1"/>
</dbReference>
<reference evidence="1 2" key="1">
    <citation type="submission" date="2022-03" db="EMBL/GenBank/DDBJ databases">
        <authorList>
            <person name="Jo J.-H."/>
            <person name="Im W.-T."/>
        </authorList>
    </citation>
    <scope>NUCLEOTIDE SEQUENCE [LARGE SCALE GENOMIC DNA]</scope>
    <source>
        <strain evidence="1 2">MA9</strain>
    </source>
</reference>
<dbReference type="EMBL" id="JAKZFC010000002">
    <property type="protein sequence ID" value="MCH7321702.1"/>
    <property type="molecule type" value="Genomic_DNA"/>
</dbReference>
<keyword evidence="2" id="KW-1185">Reference proteome</keyword>
<accession>A0ABS9UBJ9</accession>
<evidence type="ECO:0000313" key="2">
    <source>
        <dbReference type="Proteomes" id="UP001316087"/>
    </source>
</evidence>